<name>Q1YQX7_9GAMM</name>
<evidence type="ECO:0000313" key="11">
    <source>
        <dbReference type="Proteomes" id="UP000005555"/>
    </source>
</evidence>
<comment type="similarity">
    <text evidence="2">Belongs to the peptidase M13 family.</text>
</comment>
<dbReference type="eggNOG" id="COG3590">
    <property type="taxonomic scope" value="Bacteria"/>
</dbReference>
<evidence type="ECO:0000256" key="4">
    <source>
        <dbReference type="ARBA" id="ARBA00022723"/>
    </source>
</evidence>
<dbReference type="Gene3D" id="3.40.390.10">
    <property type="entry name" value="Collagenase (Catalytic Domain)"/>
    <property type="match status" value="1"/>
</dbReference>
<dbReference type="CDD" id="cd08662">
    <property type="entry name" value="M13"/>
    <property type="match status" value="1"/>
</dbReference>
<keyword evidence="11" id="KW-1185">Reference proteome</keyword>
<evidence type="ECO:0000256" key="3">
    <source>
        <dbReference type="ARBA" id="ARBA00022670"/>
    </source>
</evidence>
<dbReference type="SUPFAM" id="SSF55486">
    <property type="entry name" value="Metalloproteases ('zincins'), catalytic domain"/>
    <property type="match status" value="1"/>
</dbReference>
<protein>
    <submittedName>
        <fullName evidence="10">Metalloendopeptidase PepO</fullName>
    </submittedName>
</protein>
<dbReference type="HOGENOM" id="CLU_006187_7_2_6"/>
<dbReference type="AlphaFoldDB" id="Q1YQX7"/>
<keyword evidence="6" id="KW-0862">Zinc</keyword>
<evidence type="ECO:0000259" key="8">
    <source>
        <dbReference type="Pfam" id="PF01431"/>
    </source>
</evidence>
<evidence type="ECO:0000256" key="1">
    <source>
        <dbReference type="ARBA" id="ARBA00001947"/>
    </source>
</evidence>
<dbReference type="InterPro" id="IPR008753">
    <property type="entry name" value="Peptidase_M13_N"/>
</dbReference>
<dbReference type="STRING" id="314287.GB2207_06268"/>
<dbReference type="GO" id="GO:0004222">
    <property type="term" value="F:metalloendopeptidase activity"/>
    <property type="evidence" value="ECO:0007669"/>
    <property type="project" value="InterPro"/>
</dbReference>
<dbReference type="EMBL" id="AAPI01000006">
    <property type="protein sequence ID" value="EAS46434.1"/>
    <property type="molecule type" value="Genomic_DNA"/>
</dbReference>
<evidence type="ECO:0000256" key="2">
    <source>
        <dbReference type="ARBA" id="ARBA00007357"/>
    </source>
</evidence>
<keyword evidence="5" id="KW-0378">Hydrolase</keyword>
<comment type="cofactor">
    <cofactor evidence="1">
        <name>Zn(2+)</name>
        <dbReference type="ChEBI" id="CHEBI:29105"/>
    </cofactor>
</comment>
<evidence type="ECO:0000259" key="9">
    <source>
        <dbReference type="Pfam" id="PF05649"/>
    </source>
</evidence>
<keyword evidence="4" id="KW-0479">Metal-binding</keyword>
<dbReference type="InterPro" id="IPR018497">
    <property type="entry name" value="Peptidase_M13_C"/>
</dbReference>
<dbReference type="InterPro" id="IPR024079">
    <property type="entry name" value="MetalloPept_cat_dom_sf"/>
</dbReference>
<dbReference type="GO" id="GO:0005886">
    <property type="term" value="C:plasma membrane"/>
    <property type="evidence" value="ECO:0007669"/>
    <property type="project" value="TreeGrafter"/>
</dbReference>
<evidence type="ECO:0000313" key="10">
    <source>
        <dbReference type="EMBL" id="EAS46434.1"/>
    </source>
</evidence>
<dbReference type="PROSITE" id="PS51885">
    <property type="entry name" value="NEPRILYSIN"/>
    <property type="match status" value="1"/>
</dbReference>
<dbReference type="GO" id="GO:0046872">
    <property type="term" value="F:metal ion binding"/>
    <property type="evidence" value="ECO:0007669"/>
    <property type="project" value="UniProtKB-KW"/>
</dbReference>
<evidence type="ECO:0000256" key="7">
    <source>
        <dbReference type="ARBA" id="ARBA00023049"/>
    </source>
</evidence>
<keyword evidence="3" id="KW-0645">Protease</keyword>
<dbReference type="InterPro" id="IPR000718">
    <property type="entry name" value="Peptidase_M13"/>
</dbReference>
<proteinExistence type="inferred from homology"/>
<dbReference type="Pfam" id="PF01431">
    <property type="entry name" value="Peptidase_M13"/>
    <property type="match status" value="1"/>
</dbReference>
<dbReference type="GO" id="GO:0016485">
    <property type="term" value="P:protein processing"/>
    <property type="evidence" value="ECO:0007669"/>
    <property type="project" value="TreeGrafter"/>
</dbReference>
<dbReference type="Gene3D" id="1.10.1380.10">
    <property type="entry name" value="Neutral endopeptidase , domain2"/>
    <property type="match status" value="1"/>
</dbReference>
<feature type="domain" description="Peptidase M13 C-terminal" evidence="8">
    <location>
        <begin position="465"/>
        <end position="665"/>
    </location>
</feature>
<dbReference type="Pfam" id="PF05649">
    <property type="entry name" value="Peptidase_M13_N"/>
    <property type="match status" value="1"/>
</dbReference>
<accession>Q1YQX7</accession>
<organism evidence="10 11">
    <name type="scientific">gamma proteobacterium HTCC2207</name>
    <dbReference type="NCBI Taxonomy" id="314287"/>
    <lineage>
        <taxon>Bacteria</taxon>
        <taxon>Pseudomonadati</taxon>
        <taxon>Pseudomonadota</taxon>
        <taxon>Gammaproteobacteria</taxon>
        <taxon>Cellvibrionales</taxon>
        <taxon>Porticoccaceae</taxon>
        <taxon>SAR92 clade</taxon>
    </lineage>
</organism>
<feature type="domain" description="Peptidase M13 N-terminal" evidence="9">
    <location>
        <begin position="37"/>
        <end position="413"/>
    </location>
</feature>
<keyword evidence="7" id="KW-0482">Metalloprotease</keyword>
<gene>
    <name evidence="10" type="ORF">GB2207_06268</name>
</gene>
<dbReference type="PRINTS" id="PR00786">
    <property type="entry name" value="NEPRILYSIN"/>
</dbReference>
<evidence type="ECO:0000256" key="5">
    <source>
        <dbReference type="ARBA" id="ARBA00022801"/>
    </source>
</evidence>
<reference evidence="10 11" key="1">
    <citation type="submission" date="2006-03" db="EMBL/GenBank/DDBJ databases">
        <authorList>
            <person name="Giovannoni S.J."/>
            <person name="Cho J.-C."/>
            <person name="Ferriera S."/>
            <person name="Johnson J."/>
            <person name="Kravitz S."/>
            <person name="Halpern A."/>
            <person name="Remington K."/>
            <person name="Beeson K."/>
            <person name="Tran B."/>
            <person name="Rogers Y.-H."/>
            <person name="Friedman R."/>
            <person name="Venter J.C."/>
        </authorList>
    </citation>
    <scope>NUCLEOTIDE SEQUENCE [LARGE SCALE GENOMIC DNA]</scope>
    <source>
        <strain evidence="10 11">HTCC2207</strain>
    </source>
</reference>
<dbReference type="InterPro" id="IPR042089">
    <property type="entry name" value="Peptidase_M13_dom_2"/>
</dbReference>
<dbReference type="Proteomes" id="UP000005555">
    <property type="component" value="Unassembled WGS sequence"/>
</dbReference>
<evidence type="ECO:0000256" key="6">
    <source>
        <dbReference type="ARBA" id="ARBA00022833"/>
    </source>
</evidence>
<dbReference type="PANTHER" id="PTHR11733">
    <property type="entry name" value="ZINC METALLOPROTEASE FAMILY M13 NEPRILYSIN-RELATED"/>
    <property type="match status" value="1"/>
</dbReference>
<sequence length="669" mass="75065">MFSLVLLAACAEKQTSVEPAALTSGIDKVGMDTSVRPQDDFYRYANGGWLESTEIPADEVGWGSYMTLRKESLGQSRAIVEEAASNPGDDAAKRKIGDYYNAFLNLELVETLGLAPIGDYLDAIDKINSHNQVAEFLGKINPAGIDGPFNLYVGQDDKQATSYILHFVESGLGLPDRDYYSDKSDRGQDILARYQQYLAELLTLAKQDQPGVAAQRIVALESRLAGHQWDKVDNRDADKRYNKLSGVEFKDLLSAFDIERYMVGIGVPLPDYVIIGQPSYLSALNGLFREVELAAWKDYLRAKVLSSYANYLPQQFVDAHFDFYSKFLYGREEQQPRWRKAISSINGNIGELLGQLYVAKHFAPESKARMVTMVDNLIAAYAESIKNLDWMSDATKRQSLVKLSKFTPKIGYPDTWKDYTALTIKSDELAGNIKRARTFGHDQNMAKLGAPIDRDEWFMAPQEVNAYYNPGLNEIVFPAAYLQAPNFIPEAEDAYNYGTIGSTIGHEIGHGFDDQGSKYDGDGNLVSWWTDADRERFEIRTNGLVEQFSKFEALPGLFVNGELTLGENIGDLGGTSIALKAYRMSLEGRASPVIDGFTGEQRFFLGNAQSSRIKWRDQILEIIVRTDPHSPDVYRINGVFPNMPDFYRTYDVQPGDGLFLPENQRVKIW</sequence>
<dbReference type="PANTHER" id="PTHR11733:SF167">
    <property type="entry name" value="FI17812P1-RELATED"/>
    <property type="match status" value="1"/>
</dbReference>
<comment type="caution">
    <text evidence="10">The sequence shown here is derived from an EMBL/GenBank/DDBJ whole genome shotgun (WGS) entry which is preliminary data.</text>
</comment>